<evidence type="ECO:0000313" key="7">
    <source>
        <dbReference type="Proteomes" id="UP000245699"/>
    </source>
</evidence>
<dbReference type="OrthoDB" id="6407410at2759"/>
<gene>
    <name evidence="6" type="ORF">BB559_006031</name>
</gene>
<dbReference type="GO" id="GO:0046872">
    <property type="term" value="F:metal ion binding"/>
    <property type="evidence" value="ECO:0007669"/>
    <property type="project" value="UniProtKB-KW"/>
</dbReference>
<feature type="domain" description="Yippee" evidence="5">
    <location>
        <begin position="7"/>
        <end position="104"/>
    </location>
</feature>
<name>A0A2T9Y593_9FUNG</name>
<evidence type="ECO:0000313" key="6">
    <source>
        <dbReference type="EMBL" id="PVU87501.1"/>
    </source>
</evidence>
<dbReference type="PANTHER" id="PTHR13848">
    <property type="entry name" value="PROTEIN YIPPEE-LIKE CG15309-RELATED"/>
    <property type="match status" value="1"/>
</dbReference>
<reference evidence="6 7" key="1">
    <citation type="journal article" date="2018" name="MBio">
        <title>Comparative Genomics Reveals the Core Gene Toolbox for the Fungus-Insect Symbiosis.</title>
        <authorList>
            <person name="Wang Y."/>
            <person name="Stata M."/>
            <person name="Wang W."/>
            <person name="Stajich J.E."/>
            <person name="White M.M."/>
            <person name="Moncalvo J.M."/>
        </authorList>
    </citation>
    <scope>NUCLEOTIDE SEQUENCE [LARGE SCALE GENOMIC DNA]</scope>
    <source>
        <strain evidence="6 7">AUS-77-4</strain>
    </source>
</reference>
<accession>A0A2T9Y593</accession>
<keyword evidence="7" id="KW-1185">Reference proteome</keyword>
<proteinExistence type="inferred from homology"/>
<protein>
    <recommendedName>
        <fullName evidence="4">Protein yippee-like</fullName>
    </recommendedName>
</protein>
<evidence type="ECO:0000256" key="1">
    <source>
        <dbReference type="ARBA" id="ARBA00005613"/>
    </source>
</evidence>
<dbReference type="InterPro" id="IPR039058">
    <property type="entry name" value="Yippee_fam"/>
</dbReference>
<evidence type="ECO:0000256" key="3">
    <source>
        <dbReference type="ARBA" id="ARBA00022833"/>
    </source>
</evidence>
<comment type="caution">
    <text evidence="6">The sequence shown here is derived from an EMBL/GenBank/DDBJ whole genome shotgun (WGS) entry which is preliminary data.</text>
</comment>
<dbReference type="EMBL" id="MBFT01000735">
    <property type="protein sequence ID" value="PVU87501.1"/>
    <property type="molecule type" value="Genomic_DNA"/>
</dbReference>
<comment type="similarity">
    <text evidence="1 4">Belongs to the yippee family.</text>
</comment>
<dbReference type="InterPro" id="IPR034751">
    <property type="entry name" value="Yippee"/>
</dbReference>
<sequence>MFLKGMLVHACKSCGSHLTAKRFLISKDYRGKYGKAHLYKKAVNILEGKREKRSMTTGVHIIKELKCAICEKYVGWKYIVAYEKDQKFKEGKFILEKTLFKKLDKSIE</sequence>
<dbReference type="AlphaFoldDB" id="A0A2T9Y593"/>
<dbReference type="PROSITE" id="PS51792">
    <property type="entry name" value="YIPPEE"/>
    <property type="match status" value="1"/>
</dbReference>
<evidence type="ECO:0000256" key="2">
    <source>
        <dbReference type="ARBA" id="ARBA00022723"/>
    </source>
</evidence>
<keyword evidence="2" id="KW-0479">Metal-binding</keyword>
<dbReference type="Pfam" id="PF03226">
    <property type="entry name" value="Yippee-Mis18"/>
    <property type="match status" value="1"/>
</dbReference>
<evidence type="ECO:0000256" key="4">
    <source>
        <dbReference type="RuleBase" id="RU110713"/>
    </source>
</evidence>
<organism evidence="6 7">
    <name type="scientific">Furculomyces boomerangus</name>
    <dbReference type="NCBI Taxonomy" id="61424"/>
    <lineage>
        <taxon>Eukaryota</taxon>
        <taxon>Fungi</taxon>
        <taxon>Fungi incertae sedis</taxon>
        <taxon>Zoopagomycota</taxon>
        <taxon>Kickxellomycotina</taxon>
        <taxon>Harpellomycetes</taxon>
        <taxon>Harpellales</taxon>
        <taxon>Harpellaceae</taxon>
        <taxon>Furculomyces</taxon>
    </lineage>
</organism>
<keyword evidence="3" id="KW-0862">Zinc</keyword>
<dbReference type="InterPro" id="IPR004910">
    <property type="entry name" value="Yippee/Mis18/Cereblon"/>
</dbReference>
<evidence type="ECO:0000259" key="5">
    <source>
        <dbReference type="PROSITE" id="PS51792"/>
    </source>
</evidence>
<dbReference type="STRING" id="61424.A0A2T9Y593"/>
<dbReference type="Proteomes" id="UP000245699">
    <property type="component" value="Unassembled WGS sequence"/>
</dbReference>